<evidence type="ECO:0000256" key="12">
    <source>
        <dbReference type="ARBA" id="ARBA00023136"/>
    </source>
</evidence>
<dbReference type="SUPFAM" id="SSF56024">
    <property type="entry name" value="Phospholipase D/nuclease"/>
    <property type="match status" value="2"/>
</dbReference>
<evidence type="ECO:0000256" key="15">
    <source>
        <dbReference type="NCBIfam" id="TIGR04265"/>
    </source>
</evidence>
<dbReference type="GO" id="GO:0008808">
    <property type="term" value="F:cardiolipin synthase activity"/>
    <property type="evidence" value="ECO:0007669"/>
    <property type="project" value="UniProtKB-UniRule"/>
</dbReference>
<dbReference type="RefSeq" id="WP_176623723.1">
    <property type="nucleotide sequence ID" value="NZ_JABXXQ010000130.1"/>
</dbReference>
<keyword evidence="6" id="KW-0964">Secreted</keyword>
<dbReference type="InterPro" id="IPR001736">
    <property type="entry name" value="PLipase_D/transphosphatidylase"/>
</dbReference>
<accession>A0A839UZJ2</accession>
<evidence type="ECO:0000313" key="18">
    <source>
        <dbReference type="EMBL" id="MBB3172701.1"/>
    </source>
</evidence>
<dbReference type="Proteomes" id="UP000557688">
    <property type="component" value="Unassembled WGS sequence"/>
</dbReference>
<dbReference type="GO" id="GO:0005576">
    <property type="term" value="C:extracellular region"/>
    <property type="evidence" value="ECO:0007669"/>
    <property type="project" value="UniProtKB-SubCell"/>
</dbReference>
<evidence type="ECO:0000259" key="17">
    <source>
        <dbReference type="PROSITE" id="PS50035"/>
    </source>
</evidence>
<dbReference type="InterPro" id="IPR022924">
    <property type="entry name" value="Cardiolipin_synthase"/>
</dbReference>
<dbReference type="EC" id="2.7.8.-" evidence="15"/>
<reference evidence="18 20" key="2">
    <citation type="submission" date="2020-08" db="EMBL/GenBank/DDBJ databases">
        <title>Genomic Encyclopedia of Type Strains, Phase III (KMG-III): the genomes of soil and plant-associated and newly described type strains.</title>
        <authorList>
            <person name="Whitman W."/>
        </authorList>
    </citation>
    <scope>NUCLEOTIDE SEQUENCE [LARGE SCALE GENOMIC DNA]</scope>
    <source>
        <strain evidence="18 20">CECT 8088</strain>
    </source>
</reference>
<evidence type="ECO:0000256" key="2">
    <source>
        <dbReference type="ARBA" id="ARBA00004613"/>
    </source>
</evidence>
<dbReference type="EMBL" id="JABXXQ010000130">
    <property type="protein sequence ID" value="NVN30300.1"/>
    <property type="molecule type" value="Genomic_DNA"/>
</dbReference>
<keyword evidence="20" id="KW-1185">Reference proteome</keyword>
<keyword evidence="12 16" id="KW-0472">Membrane</keyword>
<keyword evidence="10 16" id="KW-1133">Transmembrane helix</keyword>
<keyword evidence="5" id="KW-0444">Lipid biosynthesis</keyword>
<evidence type="ECO:0000256" key="4">
    <source>
        <dbReference type="ARBA" id="ARBA00022475"/>
    </source>
</evidence>
<dbReference type="InterPro" id="IPR027379">
    <property type="entry name" value="CLS_N"/>
</dbReference>
<evidence type="ECO:0000256" key="3">
    <source>
        <dbReference type="ARBA" id="ARBA00004651"/>
    </source>
</evidence>
<evidence type="ECO:0000256" key="11">
    <source>
        <dbReference type="ARBA" id="ARBA00023098"/>
    </source>
</evidence>
<organism evidence="18 20">
    <name type="scientific">Endobacter medicaginis</name>
    <dbReference type="NCBI Taxonomy" id="1181271"/>
    <lineage>
        <taxon>Bacteria</taxon>
        <taxon>Pseudomonadati</taxon>
        <taxon>Pseudomonadota</taxon>
        <taxon>Alphaproteobacteria</taxon>
        <taxon>Acetobacterales</taxon>
        <taxon>Acetobacteraceae</taxon>
        <taxon>Endobacter</taxon>
    </lineage>
</organism>
<keyword evidence="13" id="KW-0594">Phospholipid biosynthesis</keyword>
<keyword evidence="9" id="KW-0677">Repeat</keyword>
<evidence type="ECO:0000313" key="21">
    <source>
        <dbReference type="Proteomes" id="UP000565205"/>
    </source>
</evidence>
<keyword evidence="7 18" id="KW-0808">Transferase</keyword>
<evidence type="ECO:0000256" key="14">
    <source>
        <dbReference type="ARBA" id="ARBA00023264"/>
    </source>
</evidence>
<gene>
    <name evidence="19" type="primary">cls</name>
    <name evidence="18" type="ORF">FHR90_000515</name>
    <name evidence="19" type="ORF">HUK83_08130</name>
</gene>
<comment type="function">
    <text evidence="1">Could be a virulence factor.</text>
</comment>
<dbReference type="Proteomes" id="UP000565205">
    <property type="component" value="Unassembled WGS sequence"/>
</dbReference>
<evidence type="ECO:0000256" key="5">
    <source>
        <dbReference type="ARBA" id="ARBA00022516"/>
    </source>
</evidence>
<evidence type="ECO:0000256" key="10">
    <source>
        <dbReference type="ARBA" id="ARBA00022989"/>
    </source>
</evidence>
<dbReference type="Gene3D" id="3.30.870.10">
    <property type="entry name" value="Endonuclease Chain A"/>
    <property type="match status" value="2"/>
</dbReference>
<evidence type="ECO:0000313" key="20">
    <source>
        <dbReference type="Proteomes" id="UP000557688"/>
    </source>
</evidence>
<dbReference type="AlphaFoldDB" id="A0A839UZJ2"/>
<feature type="transmembrane region" description="Helical" evidence="16">
    <location>
        <begin position="54"/>
        <end position="74"/>
    </location>
</feature>
<evidence type="ECO:0000256" key="7">
    <source>
        <dbReference type="ARBA" id="ARBA00022679"/>
    </source>
</evidence>
<dbReference type="GO" id="GO:0032049">
    <property type="term" value="P:cardiolipin biosynthetic process"/>
    <property type="evidence" value="ECO:0007669"/>
    <property type="project" value="UniProtKB-UniRule"/>
</dbReference>
<keyword evidence="4" id="KW-1003">Cell membrane</keyword>
<evidence type="ECO:0000256" key="9">
    <source>
        <dbReference type="ARBA" id="ARBA00022737"/>
    </source>
</evidence>
<proteinExistence type="predicted"/>
<dbReference type="PANTHER" id="PTHR21248">
    <property type="entry name" value="CARDIOLIPIN SYNTHASE"/>
    <property type="match status" value="1"/>
</dbReference>
<reference evidence="19 21" key="1">
    <citation type="submission" date="2020-06" db="EMBL/GenBank/DDBJ databases">
        <title>Description of novel acetic acid bacteria.</title>
        <authorList>
            <person name="Sombolestani A."/>
        </authorList>
    </citation>
    <scope>NUCLEOTIDE SEQUENCE [LARGE SCALE GENOMIC DNA]</scope>
    <source>
        <strain evidence="19 21">LMG 26838</strain>
    </source>
</reference>
<feature type="domain" description="PLD phosphodiesterase" evidence="17">
    <location>
        <begin position="224"/>
        <end position="251"/>
    </location>
</feature>
<dbReference type="PANTHER" id="PTHR21248:SF22">
    <property type="entry name" value="PHOSPHOLIPASE D"/>
    <property type="match status" value="1"/>
</dbReference>
<dbReference type="EMBL" id="JACHXV010000002">
    <property type="protein sequence ID" value="MBB3172701.1"/>
    <property type="molecule type" value="Genomic_DNA"/>
</dbReference>
<keyword evidence="8 16" id="KW-0812">Transmembrane</keyword>
<sequence length="485" mass="53266">MNSTPEGTATDLASDTLHWPWLHTALSLLGVVLAITVTLHVLRTKRDVAASIGWIGLVWLSPLIGSVLYALLGINRVRRLAQRIQRRRDRRGAFITRAARRESEAGHAQLVTALTKLTARPLLGGNTVAVLSDGDETYPAMIEAIGAARSTIGLCSYIFRDDAAGGPVIDALIAAHERGVSVRVLLDGIGAGYFHSAAANRLRLGGVAVQQFMHSPLPWRMPFLNLRTHKKILVIDGHIGFMGGINIGAENVLAAAPPHPVRDTHFRFSGPVVTQLVETFARDWSLACGETLDDEIWCPDIAETGHAAARVITSGPDSDIEKIEFALLQAISVARARVLVMTPYFLPEERLVTALSLAAMRGVKVSILLPRRSNHRLIDWAMWGHVWPLLKAGVSIRFNEGAFDHSKLMVVDDDWSLVGSANWDMRSLRLNFEIDMEVYDVDLASNLAARIEALCGGWLAERDLALRPRWVKLRDAALRLGLPYL</sequence>
<protein>
    <recommendedName>
        <fullName evidence="15">Cardiolipin synthase</fullName>
        <ecNumber evidence="15">2.7.8.-</ecNumber>
    </recommendedName>
</protein>
<evidence type="ECO:0000313" key="19">
    <source>
        <dbReference type="EMBL" id="NVN30300.1"/>
    </source>
</evidence>
<dbReference type="GO" id="GO:0005886">
    <property type="term" value="C:plasma membrane"/>
    <property type="evidence" value="ECO:0007669"/>
    <property type="project" value="UniProtKB-SubCell"/>
</dbReference>
<feature type="transmembrane region" description="Helical" evidence="16">
    <location>
        <begin position="20"/>
        <end position="42"/>
    </location>
</feature>
<comment type="caution">
    <text evidence="18">The sequence shown here is derived from an EMBL/GenBank/DDBJ whole genome shotgun (WGS) entry which is preliminary data.</text>
</comment>
<name>A0A839UZJ2_9PROT</name>
<dbReference type="PROSITE" id="PS50035">
    <property type="entry name" value="PLD"/>
    <property type="match status" value="2"/>
</dbReference>
<keyword evidence="14" id="KW-1208">Phospholipid metabolism</keyword>
<comment type="subcellular location">
    <subcellularLocation>
        <location evidence="3">Cell membrane</location>
        <topology evidence="3">Multi-pass membrane protein</topology>
    </subcellularLocation>
    <subcellularLocation>
        <location evidence="2">Secreted</location>
    </subcellularLocation>
</comment>
<evidence type="ECO:0000256" key="6">
    <source>
        <dbReference type="ARBA" id="ARBA00022525"/>
    </source>
</evidence>
<evidence type="ECO:0000256" key="13">
    <source>
        <dbReference type="ARBA" id="ARBA00023209"/>
    </source>
</evidence>
<keyword evidence="11" id="KW-0443">Lipid metabolism</keyword>
<evidence type="ECO:0000256" key="16">
    <source>
        <dbReference type="SAM" id="Phobius"/>
    </source>
</evidence>
<dbReference type="Pfam" id="PF13396">
    <property type="entry name" value="PLDc_N"/>
    <property type="match status" value="1"/>
</dbReference>
<dbReference type="NCBIfam" id="TIGR04265">
    <property type="entry name" value="bac_cardiolipin"/>
    <property type="match status" value="1"/>
</dbReference>
<dbReference type="SMART" id="SM00155">
    <property type="entry name" value="PLDc"/>
    <property type="match status" value="2"/>
</dbReference>
<feature type="domain" description="PLD phosphodiesterase" evidence="17">
    <location>
        <begin position="400"/>
        <end position="427"/>
    </location>
</feature>
<evidence type="ECO:0000256" key="1">
    <source>
        <dbReference type="ARBA" id="ARBA00003145"/>
    </source>
</evidence>
<evidence type="ECO:0000256" key="8">
    <source>
        <dbReference type="ARBA" id="ARBA00022692"/>
    </source>
</evidence>
<dbReference type="InterPro" id="IPR025202">
    <property type="entry name" value="PLD-like_dom"/>
</dbReference>
<dbReference type="CDD" id="cd09157">
    <property type="entry name" value="PLDc_CLS_unchar2_1"/>
    <property type="match status" value="1"/>
</dbReference>
<dbReference type="Pfam" id="PF13091">
    <property type="entry name" value="PLDc_2"/>
    <property type="match status" value="2"/>
</dbReference>